<comment type="caution">
    <text evidence="1">The sequence shown here is derived from an EMBL/GenBank/DDBJ whole genome shotgun (WGS) entry which is preliminary data.</text>
</comment>
<gene>
    <name evidence="1" type="ORF">GCM10022287_02610</name>
</gene>
<evidence type="ECO:0000313" key="1">
    <source>
        <dbReference type="EMBL" id="GAA4168055.1"/>
    </source>
</evidence>
<dbReference type="Gene3D" id="3.30.2310.20">
    <property type="entry name" value="RelE-like"/>
    <property type="match status" value="1"/>
</dbReference>
<dbReference type="InterPro" id="IPR035093">
    <property type="entry name" value="RelE/ParE_toxin_dom_sf"/>
</dbReference>
<sequence>MRVGFSSAKLAQRCSTRTAQVKEFGPQRALKVKLRLDQLSAAGNLREFSALPQAHCRQVDDRDKRFSADLDGTYRLIFEVADEPVPHRKDGGIDLGAVKAVRVLEITDHH</sequence>
<organism evidence="1 2">
    <name type="scientific">Gryllotalpicola koreensis</name>
    <dbReference type="NCBI Taxonomy" id="993086"/>
    <lineage>
        <taxon>Bacteria</taxon>
        <taxon>Bacillati</taxon>
        <taxon>Actinomycetota</taxon>
        <taxon>Actinomycetes</taxon>
        <taxon>Micrococcales</taxon>
        <taxon>Microbacteriaceae</taxon>
        <taxon>Gryllotalpicola</taxon>
    </lineage>
</organism>
<accession>A0ABP7ZQJ6</accession>
<proteinExistence type="predicted"/>
<reference evidence="2" key="1">
    <citation type="journal article" date="2019" name="Int. J. Syst. Evol. Microbiol.">
        <title>The Global Catalogue of Microorganisms (GCM) 10K type strain sequencing project: providing services to taxonomists for standard genome sequencing and annotation.</title>
        <authorList>
            <consortium name="The Broad Institute Genomics Platform"/>
            <consortium name="The Broad Institute Genome Sequencing Center for Infectious Disease"/>
            <person name="Wu L."/>
            <person name="Ma J."/>
        </authorList>
    </citation>
    <scope>NUCLEOTIDE SEQUENCE [LARGE SCALE GENOMIC DNA]</scope>
    <source>
        <strain evidence="2">JCM 17591</strain>
    </source>
</reference>
<evidence type="ECO:0000313" key="2">
    <source>
        <dbReference type="Proteomes" id="UP001501079"/>
    </source>
</evidence>
<evidence type="ECO:0008006" key="3">
    <source>
        <dbReference type="Google" id="ProtNLM"/>
    </source>
</evidence>
<dbReference type="Proteomes" id="UP001501079">
    <property type="component" value="Unassembled WGS sequence"/>
</dbReference>
<name>A0ABP7ZQJ6_9MICO</name>
<protein>
    <recommendedName>
        <fullName evidence="3">Killer suppression protein</fullName>
    </recommendedName>
</protein>
<keyword evidence="2" id="KW-1185">Reference proteome</keyword>
<dbReference type="EMBL" id="BAABBW010000001">
    <property type="protein sequence ID" value="GAA4168055.1"/>
    <property type="molecule type" value="Genomic_DNA"/>
</dbReference>